<dbReference type="Proteomes" id="UP000604046">
    <property type="component" value="Unassembled WGS sequence"/>
</dbReference>
<evidence type="ECO:0000313" key="1">
    <source>
        <dbReference type="EMBL" id="CAE7369317.1"/>
    </source>
</evidence>
<comment type="caution">
    <text evidence="1">The sequence shown here is derived from an EMBL/GenBank/DDBJ whole genome shotgun (WGS) entry which is preliminary data.</text>
</comment>
<gene>
    <name evidence="1" type="ORF">SNAT2548_LOCUS20121</name>
</gene>
<accession>A0A812QFU8</accession>
<dbReference type="AlphaFoldDB" id="A0A812QFU8"/>
<name>A0A812QFU8_9DINO</name>
<sequence length="172" mass="18530">MFSSQAVSGAKGSTVGFSFLSIDGVQVLWPLQSRTARLQHMHMGLKTAANLVSNVFDSVGEDLLASFGWCCPSLDNGDMTSFLFGCGLLFAFDFTSCCKKRVYVRGRCVDDDDRAPACGQCGMQSQAALASKVGNQVTCVTQSWLCRIVLRISVFHVSSHLQEAAGGKLDDE</sequence>
<organism evidence="1 2">
    <name type="scientific">Symbiodinium natans</name>
    <dbReference type="NCBI Taxonomy" id="878477"/>
    <lineage>
        <taxon>Eukaryota</taxon>
        <taxon>Sar</taxon>
        <taxon>Alveolata</taxon>
        <taxon>Dinophyceae</taxon>
        <taxon>Suessiales</taxon>
        <taxon>Symbiodiniaceae</taxon>
        <taxon>Symbiodinium</taxon>
    </lineage>
</organism>
<reference evidence="1" key="1">
    <citation type="submission" date="2021-02" db="EMBL/GenBank/DDBJ databases">
        <authorList>
            <person name="Dougan E. K."/>
            <person name="Rhodes N."/>
            <person name="Thang M."/>
            <person name="Chan C."/>
        </authorList>
    </citation>
    <scope>NUCLEOTIDE SEQUENCE</scope>
</reference>
<protein>
    <submittedName>
        <fullName evidence="1">Uncharacterized protein</fullName>
    </submittedName>
</protein>
<dbReference type="EMBL" id="CAJNDS010002201">
    <property type="protein sequence ID" value="CAE7369317.1"/>
    <property type="molecule type" value="Genomic_DNA"/>
</dbReference>
<proteinExistence type="predicted"/>
<evidence type="ECO:0000313" key="2">
    <source>
        <dbReference type="Proteomes" id="UP000604046"/>
    </source>
</evidence>
<keyword evidence="2" id="KW-1185">Reference proteome</keyword>